<evidence type="ECO:0000256" key="1">
    <source>
        <dbReference type="SAM" id="MobiDB-lite"/>
    </source>
</evidence>
<comment type="caution">
    <text evidence="2">The sequence shown here is derived from an EMBL/GenBank/DDBJ whole genome shotgun (WGS) entry which is preliminary data.</text>
</comment>
<feature type="compositionally biased region" description="Basic residues" evidence="1">
    <location>
        <begin position="414"/>
        <end position="425"/>
    </location>
</feature>
<feature type="region of interest" description="Disordered" evidence="1">
    <location>
        <begin position="35"/>
        <end position="57"/>
    </location>
</feature>
<feature type="region of interest" description="Disordered" evidence="1">
    <location>
        <begin position="398"/>
        <end position="428"/>
    </location>
</feature>
<organism evidence="2 3">
    <name type="scientific">Tieghemiomyces parasiticus</name>
    <dbReference type="NCBI Taxonomy" id="78921"/>
    <lineage>
        <taxon>Eukaryota</taxon>
        <taxon>Fungi</taxon>
        <taxon>Fungi incertae sedis</taxon>
        <taxon>Zoopagomycota</taxon>
        <taxon>Kickxellomycotina</taxon>
        <taxon>Dimargaritomycetes</taxon>
        <taxon>Dimargaritales</taxon>
        <taxon>Dimargaritaceae</taxon>
        <taxon>Tieghemiomyces</taxon>
    </lineage>
</organism>
<gene>
    <name evidence="2" type="ORF">IWQ60_003586</name>
</gene>
<evidence type="ECO:0000313" key="3">
    <source>
        <dbReference type="Proteomes" id="UP001150569"/>
    </source>
</evidence>
<dbReference type="OrthoDB" id="5600057at2759"/>
<sequence>MAGRWRVPNRPLSRWRWWGQPTVSHRFLSARRDSSRGWWPSASQTDEPADPSTADPLDKVRATKRAHDQLMLDRISHHFREQLDTRLARQGHIYAAAIQDSLAGVQDVFDRARAHRLLAPIAAGQWAEWDQFLWDEALPQNWLDSPRLRAQVLSALIKYKAPARVVALVSTLRGRRVALDADTYYRALGAALQLPDDPDRREACAFYRTIQTDEVRPTRPWHVACRLNYFLATEEPTAAQAEWQEALQSGLATAMVYLQLLRGLDALVCNATPLPLSTMLIRFPVDWAAVFRSDGGGPYLPTDPPPVPLSVGRDVALGAVKSLLHRGYVTEAHHLLTWVLHHVVDRQNPPTAAPPNLTAVMAQLASALVARDLRVATTQLATWYACLGLAPPFALAGRNHRSEPAETGPAGKGGARKSRQSKHQRSTFTLLDFLRPH</sequence>
<name>A0A9W8AH96_9FUNG</name>
<reference evidence="2" key="1">
    <citation type="submission" date="2022-07" db="EMBL/GenBank/DDBJ databases">
        <title>Phylogenomic reconstructions and comparative analyses of Kickxellomycotina fungi.</title>
        <authorList>
            <person name="Reynolds N.K."/>
            <person name="Stajich J.E."/>
            <person name="Barry K."/>
            <person name="Grigoriev I.V."/>
            <person name="Crous P."/>
            <person name="Smith M.E."/>
        </authorList>
    </citation>
    <scope>NUCLEOTIDE SEQUENCE</scope>
    <source>
        <strain evidence="2">RSA 861</strain>
    </source>
</reference>
<dbReference type="Proteomes" id="UP001150569">
    <property type="component" value="Unassembled WGS sequence"/>
</dbReference>
<proteinExistence type="predicted"/>
<keyword evidence="3" id="KW-1185">Reference proteome</keyword>
<dbReference type="AlphaFoldDB" id="A0A9W8AH96"/>
<evidence type="ECO:0000313" key="2">
    <source>
        <dbReference type="EMBL" id="KAJ1926700.1"/>
    </source>
</evidence>
<dbReference type="EMBL" id="JANBPT010000155">
    <property type="protein sequence ID" value="KAJ1926700.1"/>
    <property type="molecule type" value="Genomic_DNA"/>
</dbReference>
<protein>
    <submittedName>
        <fullName evidence="2">Uncharacterized protein</fullName>
    </submittedName>
</protein>
<accession>A0A9W8AH96</accession>